<dbReference type="OrthoDB" id="2685032at2759"/>
<dbReference type="EMBL" id="KN819871">
    <property type="protein sequence ID" value="KIJ07500.1"/>
    <property type="molecule type" value="Genomic_DNA"/>
</dbReference>
<reference evidence="3" key="2">
    <citation type="submission" date="2015-01" db="EMBL/GenBank/DDBJ databases">
        <title>Evolutionary Origins and Diversification of the Mycorrhizal Mutualists.</title>
        <authorList>
            <consortium name="DOE Joint Genome Institute"/>
            <consortium name="Mycorrhizal Genomics Consortium"/>
            <person name="Kohler A."/>
            <person name="Kuo A."/>
            <person name="Nagy L.G."/>
            <person name="Floudas D."/>
            <person name="Copeland A."/>
            <person name="Barry K.W."/>
            <person name="Cichocki N."/>
            <person name="Veneault-Fourrey C."/>
            <person name="LaButti K."/>
            <person name="Lindquist E.A."/>
            <person name="Lipzen A."/>
            <person name="Lundell T."/>
            <person name="Morin E."/>
            <person name="Murat C."/>
            <person name="Riley R."/>
            <person name="Ohm R."/>
            <person name="Sun H."/>
            <person name="Tunlid A."/>
            <person name="Henrissat B."/>
            <person name="Grigoriev I.V."/>
            <person name="Hibbett D.S."/>
            <person name="Martin F."/>
        </authorList>
    </citation>
    <scope>NUCLEOTIDE SEQUENCE [LARGE SCALE GENOMIC DNA]</scope>
    <source>
        <strain evidence="3">ATCC 200175</strain>
    </source>
</reference>
<name>A0A0C9SX23_PAXIN</name>
<organism evidence="2 3">
    <name type="scientific">Paxillus involutus ATCC 200175</name>
    <dbReference type="NCBI Taxonomy" id="664439"/>
    <lineage>
        <taxon>Eukaryota</taxon>
        <taxon>Fungi</taxon>
        <taxon>Dikarya</taxon>
        <taxon>Basidiomycota</taxon>
        <taxon>Agaricomycotina</taxon>
        <taxon>Agaricomycetes</taxon>
        <taxon>Agaricomycetidae</taxon>
        <taxon>Boletales</taxon>
        <taxon>Paxilineae</taxon>
        <taxon>Paxillaceae</taxon>
        <taxon>Paxillus</taxon>
    </lineage>
</organism>
<dbReference type="AlphaFoldDB" id="A0A0C9SX23"/>
<feature type="region of interest" description="Disordered" evidence="1">
    <location>
        <begin position="119"/>
        <end position="147"/>
    </location>
</feature>
<keyword evidence="3" id="KW-1185">Reference proteome</keyword>
<dbReference type="Proteomes" id="UP000053647">
    <property type="component" value="Unassembled WGS sequence"/>
</dbReference>
<sequence length="266" mass="30213">ITYDLTIYSISQMQKAEKQRKSVNTFLVLASDYEFDTIKAQILMKIAESLNPKMIAFEDYSISWTIPRTQVSSMPLRTPADYLFCLDLVVKQKTPSVNLIIEACVVKKKVNCKNFQDSQADSLDSDDDSQGGGDEKSNSKKSKPMVETKLNEKITAKIQLLKNCWMCSKPGCLMKHCFVHPEHSNHFSLGHKHFAVWAEAWNKDEQLTNLEKPPNHHKFNTLPGCQHGGEISTLLQRRLTERNQQAASNSGSVINFNIPPELFTMF</sequence>
<feature type="compositionally biased region" description="Basic and acidic residues" evidence="1">
    <location>
        <begin position="133"/>
        <end position="147"/>
    </location>
</feature>
<evidence type="ECO:0000313" key="2">
    <source>
        <dbReference type="EMBL" id="KIJ07500.1"/>
    </source>
</evidence>
<reference evidence="2 3" key="1">
    <citation type="submission" date="2014-06" db="EMBL/GenBank/DDBJ databases">
        <authorList>
            <consortium name="DOE Joint Genome Institute"/>
            <person name="Kuo A."/>
            <person name="Kohler A."/>
            <person name="Nagy L.G."/>
            <person name="Floudas D."/>
            <person name="Copeland A."/>
            <person name="Barry K.W."/>
            <person name="Cichocki N."/>
            <person name="Veneault-Fourrey C."/>
            <person name="LaButti K."/>
            <person name="Lindquist E.A."/>
            <person name="Lipzen A."/>
            <person name="Lundell T."/>
            <person name="Morin E."/>
            <person name="Murat C."/>
            <person name="Sun H."/>
            <person name="Tunlid A."/>
            <person name="Henrissat B."/>
            <person name="Grigoriev I.V."/>
            <person name="Hibbett D.S."/>
            <person name="Martin F."/>
            <person name="Nordberg H.P."/>
            <person name="Cantor M.N."/>
            <person name="Hua S.X."/>
        </authorList>
    </citation>
    <scope>NUCLEOTIDE SEQUENCE [LARGE SCALE GENOMIC DNA]</scope>
    <source>
        <strain evidence="2 3">ATCC 200175</strain>
    </source>
</reference>
<evidence type="ECO:0000256" key="1">
    <source>
        <dbReference type="SAM" id="MobiDB-lite"/>
    </source>
</evidence>
<feature type="non-terminal residue" evidence="2">
    <location>
        <position position="266"/>
    </location>
</feature>
<evidence type="ECO:0000313" key="3">
    <source>
        <dbReference type="Proteomes" id="UP000053647"/>
    </source>
</evidence>
<gene>
    <name evidence="2" type="ORF">PAXINDRAFT_90301</name>
</gene>
<protein>
    <submittedName>
        <fullName evidence="2">Uncharacterized protein</fullName>
    </submittedName>
</protein>
<proteinExistence type="predicted"/>
<accession>A0A0C9SX23</accession>
<feature type="non-terminal residue" evidence="2">
    <location>
        <position position="1"/>
    </location>
</feature>
<dbReference type="HOGENOM" id="CLU_045441_1_0_1"/>